<dbReference type="RefSeq" id="WP_189418510.1">
    <property type="nucleotide sequence ID" value="NZ_BMYZ01000002.1"/>
</dbReference>
<dbReference type="EMBL" id="BMYZ01000002">
    <property type="protein sequence ID" value="GGY76744.1"/>
    <property type="molecule type" value="Genomic_DNA"/>
</dbReference>
<gene>
    <name evidence="1" type="ORF">GCM10011613_21550</name>
</gene>
<protein>
    <recommendedName>
        <fullName evidence="3">Heme-binding protein</fullName>
    </recommendedName>
</protein>
<name>A0ABQ3B3M3_9GAMM</name>
<evidence type="ECO:0000313" key="2">
    <source>
        <dbReference type="Proteomes" id="UP000619761"/>
    </source>
</evidence>
<dbReference type="Proteomes" id="UP000619761">
    <property type="component" value="Unassembled WGS sequence"/>
</dbReference>
<organism evidence="1 2">
    <name type="scientific">Cellvibrio zantedeschiae</name>
    <dbReference type="NCBI Taxonomy" id="1237077"/>
    <lineage>
        <taxon>Bacteria</taxon>
        <taxon>Pseudomonadati</taxon>
        <taxon>Pseudomonadota</taxon>
        <taxon>Gammaproteobacteria</taxon>
        <taxon>Cellvibrionales</taxon>
        <taxon>Cellvibrionaceae</taxon>
        <taxon>Cellvibrio</taxon>
    </lineage>
</organism>
<proteinExistence type="predicted"/>
<sequence length="154" mass="16810">MNISEFQILANSIADEVGRLLPKILEVPEELQIANGNCVLCVMNAAGDTVTRMYGTNPIRQRQVAQVATKKALQVWLTGYATGAYEKLVYNGELDTEKFGIPHPEFIGWLGGLEAKTASGERLIVAFSGVRGEEDQGVLRRAAANLKTFSIVEQ</sequence>
<keyword evidence="2" id="KW-1185">Reference proteome</keyword>
<reference evidence="2" key="1">
    <citation type="journal article" date="2019" name="Int. J. Syst. Evol. Microbiol.">
        <title>The Global Catalogue of Microorganisms (GCM) 10K type strain sequencing project: providing services to taxonomists for standard genome sequencing and annotation.</title>
        <authorList>
            <consortium name="The Broad Institute Genomics Platform"/>
            <consortium name="The Broad Institute Genome Sequencing Center for Infectious Disease"/>
            <person name="Wu L."/>
            <person name="Ma J."/>
        </authorList>
    </citation>
    <scope>NUCLEOTIDE SEQUENCE [LARGE SCALE GENOMIC DNA]</scope>
    <source>
        <strain evidence="2">KCTC 32239</strain>
    </source>
</reference>
<accession>A0ABQ3B3M3</accession>
<evidence type="ECO:0008006" key="3">
    <source>
        <dbReference type="Google" id="ProtNLM"/>
    </source>
</evidence>
<comment type="caution">
    <text evidence="1">The sequence shown here is derived from an EMBL/GenBank/DDBJ whole genome shotgun (WGS) entry which is preliminary data.</text>
</comment>
<evidence type="ECO:0000313" key="1">
    <source>
        <dbReference type="EMBL" id="GGY76744.1"/>
    </source>
</evidence>